<evidence type="ECO:0000313" key="3">
    <source>
        <dbReference type="Proteomes" id="UP000830116"/>
    </source>
</evidence>
<dbReference type="PROSITE" id="PS51257">
    <property type="entry name" value="PROKAR_LIPOPROTEIN"/>
    <property type="match status" value="1"/>
</dbReference>
<evidence type="ECO:0000256" key="1">
    <source>
        <dbReference type="SAM" id="SignalP"/>
    </source>
</evidence>
<feature type="signal peptide" evidence="1">
    <location>
        <begin position="1"/>
        <end position="22"/>
    </location>
</feature>
<feature type="chain" id="PRO_5047154203" description="Lipoprotein" evidence="1">
    <location>
        <begin position="23"/>
        <end position="650"/>
    </location>
</feature>
<proteinExistence type="predicted"/>
<evidence type="ECO:0008006" key="4">
    <source>
        <dbReference type="Google" id="ProtNLM"/>
    </source>
</evidence>
<dbReference type="RefSeq" id="WP_243536943.1">
    <property type="nucleotide sequence ID" value="NZ_CP093442.1"/>
</dbReference>
<reference evidence="2" key="1">
    <citation type="submission" date="2022-03" db="EMBL/GenBank/DDBJ databases">
        <title>Genome Identification and Characterization of new species Bdellovibrio reynosense LBG001 sp. nov. from a Mexico soil sample.</title>
        <authorList>
            <person name="Camilli A."/>
            <person name="Ajao Y."/>
            <person name="Guo X."/>
        </authorList>
    </citation>
    <scope>NUCLEOTIDE SEQUENCE</scope>
    <source>
        <strain evidence="2">LBG001</strain>
    </source>
</reference>
<organism evidence="2 3">
    <name type="scientific">Bdellovibrio reynosensis</name>
    <dbReference type="NCBI Taxonomy" id="2835041"/>
    <lineage>
        <taxon>Bacteria</taxon>
        <taxon>Pseudomonadati</taxon>
        <taxon>Bdellovibrionota</taxon>
        <taxon>Bdellovibrionia</taxon>
        <taxon>Bdellovibrionales</taxon>
        <taxon>Pseudobdellovibrionaceae</taxon>
        <taxon>Bdellovibrio</taxon>
    </lineage>
</organism>
<keyword evidence="1" id="KW-0732">Signal</keyword>
<keyword evidence="3" id="KW-1185">Reference proteome</keyword>
<protein>
    <recommendedName>
        <fullName evidence="4">Lipoprotein</fullName>
    </recommendedName>
</protein>
<evidence type="ECO:0000313" key="2">
    <source>
        <dbReference type="EMBL" id="UOF00769.1"/>
    </source>
</evidence>
<name>A0ABY4C7J3_9BACT</name>
<dbReference type="Proteomes" id="UP000830116">
    <property type="component" value="Chromosome"/>
</dbReference>
<gene>
    <name evidence="2" type="ORF">MNR06_13785</name>
</gene>
<accession>A0ABY4C7J3</accession>
<dbReference type="EMBL" id="CP093442">
    <property type="protein sequence ID" value="UOF00769.1"/>
    <property type="molecule type" value="Genomic_DNA"/>
</dbReference>
<sequence length="650" mass="68592">MTTKMKLVQAMMALLVGTTLVACSGGGGDSAASTTDDDLTISGSLSSSFAMHKMSGELRTHAINLSDLEIYAIAFTVPPTIGQANVGANGSFSVELEGAKGSQIMAVFRDKTSLVSVGTVTFQDTSKKDMDGNPQESSSLTLTDSVNLGSLSISEEGKVVVDVQDIASVADTTPPAASAAMDLGGNWTIAKYTGTLPTGYYTACTQGDNDCHGPADGENLFLIRLSGNEFTPGVNCTDGSCTESEGTVSSTPAYGLSFWSDAASIAACGNKVGFTEDDALFQGRIALNFPQAYTDGTTSGNLGFGGFVFTAPTGFGGDDCDNNPGPQVGNGICNAHWMATGAKAQFSMSECSRITIGSNNVGVCTMDHATSADVYSAHVEGGGCFTSTGKPLMVDNWANITGNCNSQTALTGDMTGFYSGSCTYTGAPTQGAASQTFTCTWTHGNFDTFDGTTLSDPKAQNFNMSGYTPKSLVNANADCKTIEDDMTRYRCYANAYWQTDISGNGCYKRYHFDWSATSIANFVQTEGRDKPKNNHMTEKIMYTPDGNGAVVSSKEHSSVTVRSGSLESVCEVETGMVLNFKKVTSSQVIVDMKRLARLVNTSDPNCMANAKVPKCEEDANNDGHADGGPNCELHWRLSENGQNFMFYLNK</sequence>